<evidence type="ECO:0000313" key="1">
    <source>
        <dbReference type="EMBL" id="QHX44513.1"/>
    </source>
</evidence>
<dbReference type="KEGG" id="trz:GWP43_06710"/>
<organism evidence="1 2">
    <name type="scientific">Treponema vincentii</name>
    <dbReference type="NCBI Taxonomy" id="69710"/>
    <lineage>
        <taxon>Bacteria</taxon>
        <taxon>Pseudomonadati</taxon>
        <taxon>Spirochaetota</taxon>
        <taxon>Spirochaetia</taxon>
        <taxon>Spirochaetales</taxon>
        <taxon>Treponemataceae</taxon>
        <taxon>Treponema</taxon>
    </lineage>
</organism>
<evidence type="ECO:0000313" key="2">
    <source>
        <dbReference type="Proteomes" id="UP000464374"/>
    </source>
</evidence>
<proteinExistence type="predicted"/>
<dbReference type="EMBL" id="CP048020">
    <property type="protein sequence ID" value="QHX44513.1"/>
    <property type="molecule type" value="Genomic_DNA"/>
</dbReference>
<accession>A0A6P1Y6H1</accession>
<dbReference type="AlphaFoldDB" id="A0A6P1Y6H1"/>
<reference evidence="1 2" key="1">
    <citation type="submission" date="2020-01" db="EMBL/GenBank/DDBJ databases">
        <title>Complete genome sequence of a human oral phylogroup 1 Treponema sp. strain ATCC 700766, originally isolated from periodontitis dental plaque.</title>
        <authorList>
            <person name="Chan Y."/>
            <person name="Huo Y.-B."/>
            <person name="Yu X.-L."/>
            <person name="Zeng H."/>
            <person name="Leung W.-K."/>
            <person name="Watt R.M."/>
        </authorList>
    </citation>
    <scope>NUCLEOTIDE SEQUENCE [LARGE SCALE GENOMIC DNA]</scope>
    <source>
        <strain evidence="1 2">OMZ 804</strain>
    </source>
</reference>
<name>A0A6P1Y6H1_9SPIR</name>
<sequence>MRRKGIKFLRQASCLETGTKNTYPIRDWFSETKNYTKLFKIVKSEKDPKLLWEYLFLIKTYCERYIDLAYLIQDSQNFIAKKENTEFKIKARELGGLFLGHQDASVRQAAASLLWYLKKTSEVWPVIIELMQKKRDYITLSHIGIMIRNCYSLLNDDKIITDSFENTVAKENLISLKDVEALKEAVSFSLEKTPKTAKKAGFNSVSETLDNIITALTKTVEK</sequence>
<dbReference type="Proteomes" id="UP000464374">
    <property type="component" value="Chromosome"/>
</dbReference>
<protein>
    <submittedName>
        <fullName evidence="1">Uncharacterized protein</fullName>
    </submittedName>
</protein>
<gene>
    <name evidence="1" type="ORF">GWP43_06710</name>
</gene>